<proteinExistence type="inferred from homology"/>
<dbReference type="GO" id="GO:0005886">
    <property type="term" value="C:plasma membrane"/>
    <property type="evidence" value="ECO:0007669"/>
    <property type="project" value="TreeGrafter"/>
</dbReference>
<sequence length="246" mass="26668">MTSQPVPNKTIIVLPSNVINFSQAEKPAATNQGQDSLKKYLQAEVKVIGTIQILCGIKVLSLGIILASASFSPNFNQVISTLLKSAYPFIGPLCFIIAGSLSITTEKRLTMSLVHGSQAGSILSALSALMGFILLSVNLAALNPALLQCELDKNNMPTSSYYYHYDPLDTSYCYTAKASLTGTLSLMLICTVLEFCLAVLTSVLRWKQAHFDFSGSVRFLPHSYINNSGISSKMTHDPGYEELLNS</sequence>
<dbReference type="InterPro" id="IPR007237">
    <property type="entry name" value="CD20-like"/>
</dbReference>
<dbReference type="Pfam" id="PF04103">
    <property type="entry name" value="CD20"/>
    <property type="match status" value="1"/>
</dbReference>
<organism evidence="7 8">
    <name type="scientific">Cebus imitator</name>
    <name type="common">Panamanian white-faced capuchin</name>
    <name type="synonym">Cebus capucinus imitator</name>
    <dbReference type="NCBI Taxonomy" id="2715852"/>
    <lineage>
        <taxon>Eukaryota</taxon>
        <taxon>Metazoa</taxon>
        <taxon>Chordata</taxon>
        <taxon>Craniata</taxon>
        <taxon>Vertebrata</taxon>
        <taxon>Euteleostomi</taxon>
        <taxon>Mammalia</taxon>
        <taxon>Eutheria</taxon>
        <taxon>Euarchontoglires</taxon>
        <taxon>Primates</taxon>
        <taxon>Haplorrhini</taxon>
        <taxon>Platyrrhini</taxon>
        <taxon>Cebidae</taxon>
        <taxon>Cebinae</taxon>
        <taxon>Cebus</taxon>
    </lineage>
</organism>
<dbReference type="GeneTree" id="ENSGT00940000163439"/>
<dbReference type="Ensembl" id="ENSCCAT00000043197.1">
    <property type="protein sequence ID" value="ENSCCAP00000025673.1"/>
    <property type="gene ID" value="ENSCCAG00000030602.1"/>
</dbReference>
<dbReference type="InterPro" id="IPR030417">
    <property type="entry name" value="MS4A"/>
</dbReference>
<evidence type="ECO:0000256" key="4">
    <source>
        <dbReference type="ARBA" id="ARBA00022989"/>
    </source>
</evidence>
<keyword evidence="5 6" id="KW-0472">Membrane</keyword>
<dbReference type="PANTHER" id="PTHR23320:SF153">
    <property type="entry name" value="MEMBRANE-SPANNING 4-DOMAINS SUBFAMILY A MEMBER 6E"/>
    <property type="match status" value="1"/>
</dbReference>
<reference evidence="7" key="2">
    <citation type="submission" date="2025-09" db="UniProtKB">
        <authorList>
            <consortium name="Ensembl"/>
        </authorList>
    </citation>
    <scope>IDENTIFICATION</scope>
</reference>
<protein>
    <submittedName>
        <fullName evidence="7">Membrane spanning 4-domains A6A</fullName>
    </submittedName>
</protein>
<dbReference type="OMA" id="HGHHINS"/>
<dbReference type="GO" id="GO:0005802">
    <property type="term" value="C:trans-Golgi network"/>
    <property type="evidence" value="ECO:0007669"/>
    <property type="project" value="Ensembl"/>
</dbReference>
<dbReference type="Proteomes" id="UP000233040">
    <property type="component" value="Unassembled WGS sequence"/>
</dbReference>
<dbReference type="PANTHER" id="PTHR23320">
    <property type="entry name" value="MEMBRANE-SPANNING 4-DOMAINS SUBFAMILY A MS4A -RELATED"/>
    <property type="match status" value="1"/>
</dbReference>
<feature type="transmembrane region" description="Helical" evidence="6">
    <location>
        <begin position="86"/>
        <end position="104"/>
    </location>
</feature>
<accession>A0A2K5RC11</accession>
<feature type="transmembrane region" description="Helical" evidence="6">
    <location>
        <begin position="125"/>
        <end position="147"/>
    </location>
</feature>
<dbReference type="GO" id="GO:0007166">
    <property type="term" value="P:cell surface receptor signaling pathway"/>
    <property type="evidence" value="ECO:0007669"/>
    <property type="project" value="TreeGrafter"/>
</dbReference>
<keyword evidence="8" id="KW-1185">Reference proteome</keyword>
<feature type="transmembrane region" description="Helical" evidence="6">
    <location>
        <begin position="184"/>
        <end position="204"/>
    </location>
</feature>
<evidence type="ECO:0000256" key="5">
    <source>
        <dbReference type="ARBA" id="ARBA00023136"/>
    </source>
</evidence>
<evidence type="ECO:0000313" key="8">
    <source>
        <dbReference type="Proteomes" id="UP000233040"/>
    </source>
</evidence>
<keyword evidence="3 6" id="KW-0812">Transmembrane</keyword>
<name>A0A2K5RC11_CEBIM</name>
<reference evidence="7" key="1">
    <citation type="submission" date="2025-08" db="UniProtKB">
        <authorList>
            <consortium name="Ensembl"/>
        </authorList>
    </citation>
    <scope>IDENTIFICATION</scope>
</reference>
<keyword evidence="4 6" id="KW-1133">Transmembrane helix</keyword>
<dbReference type="AlphaFoldDB" id="A0A2K5RC11"/>
<evidence type="ECO:0000256" key="1">
    <source>
        <dbReference type="ARBA" id="ARBA00004141"/>
    </source>
</evidence>
<feature type="transmembrane region" description="Helical" evidence="6">
    <location>
        <begin position="47"/>
        <end position="66"/>
    </location>
</feature>
<gene>
    <name evidence="7" type="primary">MS4A6A</name>
</gene>
<comment type="subcellular location">
    <subcellularLocation>
        <location evidence="1">Membrane</location>
        <topology evidence="1">Multi-pass membrane protein</topology>
    </subcellularLocation>
</comment>
<evidence type="ECO:0000313" key="7">
    <source>
        <dbReference type="Ensembl" id="ENSCCAP00000025673.1"/>
    </source>
</evidence>
<evidence type="ECO:0000256" key="3">
    <source>
        <dbReference type="ARBA" id="ARBA00022692"/>
    </source>
</evidence>
<evidence type="ECO:0000256" key="2">
    <source>
        <dbReference type="ARBA" id="ARBA00009565"/>
    </source>
</evidence>
<comment type="similarity">
    <text evidence="2">Belongs to the MS4A family.</text>
</comment>
<dbReference type="STRING" id="9516.ENSCCAP00000025673"/>
<evidence type="ECO:0000256" key="6">
    <source>
        <dbReference type="SAM" id="Phobius"/>
    </source>
</evidence>